<dbReference type="HOGENOM" id="CLU_023057_1_1_1"/>
<dbReference type="Gene3D" id="2.30.30.380">
    <property type="entry name" value="Zn-finger domain of Sec23/24"/>
    <property type="match status" value="1"/>
</dbReference>
<dbReference type="EMBL" id="GL629765">
    <property type="protein sequence ID" value="EFX03932.1"/>
    <property type="molecule type" value="Genomic_DNA"/>
</dbReference>
<dbReference type="InParanoid" id="F0XDG7"/>
<dbReference type="PROSITE" id="PS51397">
    <property type="entry name" value="WLM"/>
    <property type="match status" value="1"/>
</dbReference>
<dbReference type="PROSITE" id="PS01358">
    <property type="entry name" value="ZF_RANBP2_1"/>
    <property type="match status" value="1"/>
</dbReference>
<dbReference type="GO" id="GO:0005634">
    <property type="term" value="C:nucleus"/>
    <property type="evidence" value="ECO:0007669"/>
    <property type="project" value="TreeGrafter"/>
</dbReference>
<evidence type="ECO:0000256" key="4">
    <source>
        <dbReference type="SAM" id="MobiDB-lite"/>
    </source>
</evidence>
<proteinExistence type="predicted"/>
<feature type="region of interest" description="Disordered" evidence="4">
    <location>
        <begin position="138"/>
        <end position="246"/>
    </location>
</feature>
<dbReference type="InterPro" id="IPR053000">
    <property type="entry name" value="WSS1-like_metalloprotease"/>
</dbReference>
<dbReference type="GeneID" id="25981986"/>
<protein>
    <submittedName>
        <fullName evidence="6">Zinc metallopeptidase</fullName>
    </submittedName>
</protein>
<dbReference type="InterPro" id="IPR001876">
    <property type="entry name" value="Znf_RanBP2"/>
</dbReference>
<evidence type="ECO:0000256" key="3">
    <source>
        <dbReference type="ARBA" id="ARBA00022833"/>
    </source>
</evidence>
<dbReference type="RefSeq" id="XP_014173414.1">
    <property type="nucleotide sequence ID" value="XM_014317939.1"/>
</dbReference>
<feature type="compositionally biased region" description="Low complexity" evidence="4">
    <location>
        <begin position="229"/>
        <end position="242"/>
    </location>
</feature>
<dbReference type="STRING" id="655863.F0XDG7"/>
<evidence type="ECO:0000313" key="6">
    <source>
        <dbReference type="EMBL" id="EFX03932.1"/>
    </source>
</evidence>
<dbReference type="OrthoDB" id="261960at2759"/>
<evidence type="ECO:0000256" key="1">
    <source>
        <dbReference type="ARBA" id="ARBA00022723"/>
    </source>
</evidence>
<dbReference type="GO" id="GO:0006281">
    <property type="term" value="P:DNA repair"/>
    <property type="evidence" value="ECO:0007669"/>
    <property type="project" value="TreeGrafter"/>
</dbReference>
<sequence length="469" mass="51521">MPEHDPRVLSYSHLRDFPRATDALQMLRRVASLVKPLMRARRWTVGELAEFYPDQPNLLGLNVNKGQKILVRLRYPGDRSVFLPLEQVADTMLHELAHIVHGPHDATFHALWNQLRDEHMALTLKGYTGEGFLSEGRRLGSGGGGGRNGHHNARIRPMDEARRLARIAAERRQQQKERSHSGHGGHNSHDGHGSSGGHRLGGTRPHPGTDIRRVVAEAAAARGPKQKPSRPSSSSPSSLSSSCATAGYDDQARRALEEQAARNGFRTAAEEEAANDAAIAQALWELVQEDERQRLGPRYLAPTAVRPEGSGSGRSWPEVIVVGDVVEGRGIKDRDRDRHSSPGWTCRQCTLHNPGSFLCCDVCGMQRPYSAPSVLPANDERPPPTPPRPSVEAVAAAVGRPVVQTRKTPKKVAFTPSTSGGSVRGSSSSAADYSVVMPAPEWMCSFCGRVRERQWWMCDLCGKMKETWQ</sequence>
<feature type="compositionally biased region" description="Basic and acidic residues" evidence="4">
    <location>
        <begin position="156"/>
        <end position="180"/>
    </location>
</feature>
<accession>F0XDG7</accession>
<keyword evidence="2" id="KW-0863">Zinc-finger</keyword>
<dbReference type="GO" id="GO:0008270">
    <property type="term" value="F:zinc ion binding"/>
    <property type="evidence" value="ECO:0007669"/>
    <property type="project" value="UniProtKB-KW"/>
</dbReference>
<dbReference type="AlphaFoldDB" id="F0XDG7"/>
<dbReference type="eggNOG" id="KOG1558">
    <property type="taxonomic scope" value="Eukaryota"/>
</dbReference>
<dbReference type="GO" id="GO:0008237">
    <property type="term" value="F:metallopeptidase activity"/>
    <property type="evidence" value="ECO:0007669"/>
    <property type="project" value="TreeGrafter"/>
</dbReference>
<gene>
    <name evidence="6" type="ORF">CMQ_860</name>
</gene>
<dbReference type="PANTHER" id="PTHR46622:SF1">
    <property type="entry name" value="DNA-DEPENDENT METALLOPROTEASE WSS1"/>
    <property type="match status" value="1"/>
</dbReference>
<feature type="region of interest" description="Disordered" evidence="4">
    <location>
        <begin position="407"/>
        <end position="429"/>
    </location>
</feature>
<name>F0XDG7_GROCL</name>
<dbReference type="PANTHER" id="PTHR46622">
    <property type="entry name" value="DNA-DEPENDENT METALLOPROTEASE WSS1"/>
    <property type="match status" value="1"/>
</dbReference>
<feature type="domain" description="WLM" evidence="5">
    <location>
        <begin position="1"/>
        <end position="174"/>
    </location>
</feature>
<organism evidence="7">
    <name type="scientific">Grosmannia clavigera (strain kw1407 / UAMH 11150)</name>
    <name type="common">Blue stain fungus</name>
    <name type="synonym">Graphiocladiella clavigera</name>
    <dbReference type="NCBI Taxonomy" id="655863"/>
    <lineage>
        <taxon>Eukaryota</taxon>
        <taxon>Fungi</taxon>
        <taxon>Dikarya</taxon>
        <taxon>Ascomycota</taxon>
        <taxon>Pezizomycotina</taxon>
        <taxon>Sordariomycetes</taxon>
        <taxon>Sordariomycetidae</taxon>
        <taxon>Ophiostomatales</taxon>
        <taxon>Ophiostomataceae</taxon>
        <taxon>Leptographium</taxon>
    </lineage>
</organism>
<keyword evidence="1" id="KW-0479">Metal-binding</keyword>
<dbReference type="Proteomes" id="UP000007796">
    <property type="component" value="Unassembled WGS sequence"/>
</dbReference>
<dbReference type="InterPro" id="IPR013536">
    <property type="entry name" value="WLM_dom"/>
</dbReference>
<keyword evidence="3" id="KW-0862">Zinc</keyword>
<evidence type="ECO:0000259" key="5">
    <source>
        <dbReference type="PROSITE" id="PS51397"/>
    </source>
</evidence>
<reference evidence="6 7" key="1">
    <citation type="journal article" date="2011" name="Proc. Natl. Acad. Sci. U.S.A.">
        <title>Genome and transcriptome analyses of the mountain pine beetle-fungal symbiont Grosmannia clavigera, a lodgepole pine pathogen.</title>
        <authorList>
            <person name="DiGuistini S."/>
            <person name="Wang Y."/>
            <person name="Liao N.Y."/>
            <person name="Taylor G."/>
            <person name="Tanguay P."/>
            <person name="Feau N."/>
            <person name="Henrissat B."/>
            <person name="Chan S.K."/>
            <person name="Hesse-Orce U."/>
            <person name="Alamouti S.M."/>
            <person name="Tsui C.K.M."/>
            <person name="Docking R.T."/>
            <person name="Levasseur A."/>
            <person name="Haridas S."/>
            <person name="Robertson G."/>
            <person name="Birol I."/>
            <person name="Holt R.A."/>
            <person name="Marra M.A."/>
            <person name="Hamelin R.C."/>
            <person name="Hirst M."/>
            <person name="Jones S.J.M."/>
            <person name="Bohlmann J."/>
            <person name="Breuil C."/>
        </authorList>
    </citation>
    <scope>NUCLEOTIDE SEQUENCE [LARGE SCALE GENOMIC DNA]</scope>
    <source>
        <strain evidence="7">kw1407 / UAMH 11150</strain>
    </source>
</reference>
<feature type="compositionally biased region" description="Low complexity" evidence="4">
    <location>
        <begin position="417"/>
        <end position="429"/>
    </location>
</feature>
<evidence type="ECO:0000313" key="7">
    <source>
        <dbReference type="Proteomes" id="UP000007796"/>
    </source>
</evidence>
<dbReference type="Pfam" id="PF08325">
    <property type="entry name" value="WLM"/>
    <property type="match status" value="1"/>
</dbReference>
<evidence type="ECO:0000256" key="2">
    <source>
        <dbReference type="ARBA" id="ARBA00022771"/>
    </source>
</evidence>
<keyword evidence="7" id="KW-1185">Reference proteome</keyword>